<feature type="region of interest" description="Disordered" evidence="3">
    <location>
        <begin position="219"/>
        <end position="251"/>
    </location>
</feature>
<comment type="caution">
    <text evidence="4">The sequence shown here is derived from an EMBL/GenBank/DDBJ whole genome shotgun (WGS) entry which is preliminary data.</text>
</comment>
<evidence type="ECO:0000256" key="2">
    <source>
        <dbReference type="ARBA" id="ARBA00022737"/>
    </source>
</evidence>
<dbReference type="PRINTS" id="PR01719">
    <property type="entry name" value="MHCIIACTVATR"/>
</dbReference>
<protein>
    <submittedName>
        <fullName evidence="4">Uncharacterized protein</fullName>
    </submittedName>
</protein>
<evidence type="ECO:0000313" key="5">
    <source>
        <dbReference type="Proteomes" id="UP001266305"/>
    </source>
</evidence>
<dbReference type="EMBL" id="JASSZA010000011">
    <property type="protein sequence ID" value="KAK2097597.1"/>
    <property type="molecule type" value="Genomic_DNA"/>
</dbReference>
<feature type="compositionally biased region" description="Basic and acidic residues" evidence="3">
    <location>
        <begin position="219"/>
        <end position="237"/>
    </location>
</feature>
<accession>A0ABQ9UMT5</accession>
<name>A0ABQ9UMT5_SAGOE</name>
<dbReference type="InterPro" id="IPR008095">
    <property type="entry name" value="MHC_II_transact"/>
</dbReference>
<keyword evidence="2" id="KW-0677">Repeat</keyword>
<proteinExistence type="predicted"/>
<evidence type="ECO:0000256" key="3">
    <source>
        <dbReference type="SAM" id="MobiDB-lite"/>
    </source>
</evidence>
<organism evidence="4 5">
    <name type="scientific">Saguinus oedipus</name>
    <name type="common">Cotton-top tamarin</name>
    <name type="synonym">Oedipomidas oedipus</name>
    <dbReference type="NCBI Taxonomy" id="9490"/>
    <lineage>
        <taxon>Eukaryota</taxon>
        <taxon>Metazoa</taxon>
        <taxon>Chordata</taxon>
        <taxon>Craniata</taxon>
        <taxon>Vertebrata</taxon>
        <taxon>Euteleostomi</taxon>
        <taxon>Mammalia</taxon>
        <taxon>Eutheria</taxon>
        <taxon>Euarchontoglires</taxon>
        <taxon>Primates</taxon>
        <taxon>Haplorrhini</taxon>
        <taxon>Platyrrhini</taxon>
        <taxon>Cebidae</taxon>
        <taxon>Callitrichinae</taxon>
        <taxon>Saguinus</taxon>
    </lineage>
</organism>
<keyword evidence="5" id="KW-1185">Reference proteome</keyword>
<sequence length="251" mass="27608">MSSLPDSTQCATMELGPLECSSYLELLNSNADPLHLYHLHDPMDLTGEEETELQSGGPSSLWPLPVSPTPQLAVEMAIRGSSHSCAPVSTKDSSRACGPLAEDEVYLPALPCLSLLPHQPSSQKFPASSKGLFLSEPDTDTINCDQLSRLMRYMEGDEETREAYASIGTASFSSPVPDANVANFSPGHSLLNIIQKKKMEETAELDQYVFQDSQLEDPNKDIFKHIGPDEVSERMETPAEVGQKKRQKRRE</sequence>
<evidence type="ECO:0000313" key="4">
    <source>
        <dbReference type="EMBL" id="KAK2097597.1"/>
    </source>
</evidence>
<gene>
    <name evidence="4" type="ORF">P7K49_023048</name>
</gene>
<keyword evidence="1" id="KW-0433">Leucine-rich repeat</keyword>
<dbReference type="Proteomes" id="UP001266305">
    <property type="component" value="Unassembled WGS sequence"/>
</dbReference>
<dbReference type="PANTHER" id="PTHR47189">
    <property type="entry name" value="MHC CLASS II TRANSACTIVATOR"/>
    <property type="match status" value="1"/>
</dbReference>
<evidence type="ECO:0000256" key="1">
    <source>
        <dbReference type="ARBA" id="ARBA00022614"/>
    </source>
</evidence>
<dbReference type="PANTHER" id="PTHR47189:SF1">
    <property type="entry name" value="MHC CLASS II TRANSACTIVATOR"/>
    <property type="match status" value="1"/>
</dbReference>
<reference evidence="4 5" key="1">
    <citation type="submission" date="2023-05" db="EMBL/GenBank/DDBJ databases">
        <title>B98-5 Cell Line De Novo Hybrid Assembly: An Optical Mapping Approach.</title>
        <authorList>
            <person name="Kananen K."/>
            <person name="Auerbach J.A."/>
            <person name="Kautto E."/>
            <person name="Blachly J.S."/>
        </authorList>
    </citation>
    <scope>NUCLEOTIDE SEQUENCE [LARGE SCALE GENOMIC DNA]</scope>
    <source>
        <strain evidence="4">B95-8</strain>
        <tissue evidence="4">Cell line</tissue>
    </source>
</reference>